<dbReference type="Gene3D" id="1.20.1250.20">
    <property type="entry name" value="MFS general substrate transporter like domains"/>
    <property type="match status" value="1"/>
</dbReference>
<dbReference type="AlphaFoldDB" id="A0A1I3BNK4"/>
<evidence type="ECO:0000256" key="3">
    <source>
        <dbReference type="ARBA" id="ARBA00022692"/>
    </source>
</evidence>
<gene>
    <name evidence="8" type="ORF">SAMN04488021_12344</name>
</gene>
<comment type="subcellular location">
    <subcellularLocation>
        <location evidence="1">Cell membrane</location>
        <topology evidence="1">Multi-pass membrane protein</topology>
    </subcellularLocation>
</comment>
<evidence type="ECO:0000313" key="8">
    <source>
        <dbReference type="EMBL" id="SFH63878.1"/>
    </source>
</evidence>
<feature type="domain" description="Major facilitator superfamily (MFS) profile" evidence="7">
    <location>
        <begin position="1"/>
        <end position="71"/>
    </location>
</feature>
<keyword evidence="5 6" id="KW-0472">Membrane</keyword>
<dbReference type="InterPro" id="IPR020846">
    <property type="entry name" value="MFS_dom"/>
</dbReference>
<dbReference type="InterPro" id="IPR005828">
    <property type="entry name" value="MFS_sugar_transport-like"/>
</dbReference>
<organism evidence="8 9">
    <name type="scientific">Paracoccus aminovorans</name>
    <dbReference type="NCBI Taxonomy" id="34004"/>
    <lineage>
        <taxon>Bacteria</taxon>
        <taxon>Pseudomonadati</taxon>
        <taxon>Pseudomonadota</taxon>
        <taxon>Alphaproteobacteria</taxon>
        <taxon>Rhodobacterales</taxon>
        <taxon>Paracoccaceae</taxon>
        <taxon>Paracoccus</taxon>
    </lineage>
</organism>
<dbReference type="InterPro" id="IPR050189">
    <property type="entry name" value="MFS_Efflux_Transporters"/>
</dbReference>
<dbReference type="GO" id="GO:0022857">
    <property type="term" value="F:transmembrane transporter activity"/>
    <property type="evidence" value="ECO:0007669"/>
    <property type="project" value="InterPro"/>
</dbReference>
<evidence type="ECO:0000256" key="4">
    <source>
        <dbReference type="ARBA" id="ARBA00022989"/>
    </source>
</evidence>
<keyword evidence="8" id="KW-0813">Transport</keyword>
<name>A0A1I3BNK4_9RHOB</name>
<keyword evidence="4 6" id="KW-1133">Transmembrane helix</keyword>
<protein>
    <submittedName>
        <fullName evidence="8">Sugar transporter</fullName>
    </submittedName>
</protein>
<evidence type="ECO:0000259" key="7">
    <source>
        <dbReference type="PROSITE" id="PS50850"/>
    </source>
</evidence>
<evidence type="ECO:0000256" key="6">
    <source>
        <dbReference type="SAM" id="Phobius"/>
    </source>
</evidence>
<reference evidence="8 9" key="1">
    <citation type="submission" date="2016-10" db="EMBL/GenBank/DDBJ databases">
        <authorList>
            <person name="de Groot N.N."/>
        </authorList>
    </citation>
    <scope>NUCLEOTIDE SEQUENCE [LARGE SCALE GENOMIC DNA]</scope>
    <source>
        <strain evidence="8 9">DSM 8537</strain>
    </source>
</reference>
<evidence type="ECO:0000256" key="5">
    <source>
        <dbReference type="ARBA" id="ARBA00023136"/>
    </source>
</evidence>
<dbReference type="Proteomes" id="UP000183635">
    <property type="component" value="Unassembled WGS sequence"/>
</dbReference>
<dbReference type="PANTHER" id="PTHR43124:SF3">
    <property type="entry name" value="CHLORAMPHENICOL EFFLUX PUMP RV0191"/>
    <property type="match status" value="1"/>
</dbReference>
<sequence>MGMFVGTSILTILGARVPRKTMLIGLAVIFTLGNALTALAPSLPIALAGRVLTAFNHGTFSASARSSPPRW</sequence>
<keyword evidence="9" id="KW-1185">Reference proteome</keyword>
<dbReference type="GO" id="GO:0005886">
    <property type="term" value="C:plasma membrane"/>
    <property type="evidence" value="ECO:0007669"/>
    <property type="project" value="UniProtKB-SubCell"/>
</dbReference>
<keyword evidence="2" id="KW-1003">Cell membrane</keyword>
<dbReference type="PANTHER" id="PTHR43124">
    <property type="entry name" value="PURINE EFFLUX PUMP PBUE"/>
    <property type="match status" value="1"/>
</dbReference>
<evidence type="ECO:0000256" key="1">
    <source>
        <dbReference type="ARBA" id="ARBA00004651"/>
    </source>
</evidence>
<dbReference type="SUPFAM" id="SSF103473">
    <property type="entry name" value="MFS general substrate transporter"/>
    <property type="match status" value="1"/>
</dbReference>
<evidence type="ECO:0000313" key="9">
    <source>
        <dbReference type="Proteomes" id="UP000183635"/>
    </source>
</evidence>
<dbReference type="EMBL" id="FOPU01000023">
    <property type="protein sequence ID" value="SFH63878.1"/>
    <property type="molecule type" value="Genomic_DNA"/>
</dbReference>
<dbReference type="PROSITE" id="PS50850">
    <property type="entry name" value="MFS"/>
    <property type="match status" value="1"/>
</dbReference>
<keyword evidence="8" id="KW-0762">Sugar transport</keyword>
<keyword evidence="3 6" id="KW-0812">Transmembrane</keyword>
<proteinExistence type="predicted"/>
<dbReference type="Pfam" id="PF00083">
    <property type="entry name" value="Sugar_tr"/>
    <property type="match status" value="1"/>
</dbReference>
<dbReference type="RefSeq" id="WP_231964626.1">
    <property type="nucleotide sequence ID" value="NZ_CBCRYP010000023.1"/>
</dbReference>
<dbReference type="STRING" id="34004.SAMN04488021_12344"/>
<dbReference type="InterPro" id="IPR036259">
    <property type="entry name" value="MFS_trans_sf"/>
</dbReference>
<feature type="transmembrane region" description="Helical" evidence="6">
    <location>
        <begin position="21"/>
        <end position="40"/>
    </location>
</feature>
<evidence type="ECO:0000256" key="2">
    <source>
        <dbReference type="ARBA" id="ARBA00022475"/>
    </source>
</evidence>
<accession>A0A1I3BNK4</accession>